<comment type="caution">
    <text evidence="2">The sequence shown here is derived from an EMBL/GenBank/DDBJ whole genome shotgun (WGS) entry which is preliminary data.</text>
</comment>
<proteinExistence type="predicted"/>
<dbReference type="OrthoDB" id="10315924at2759"/>
<feature type="compositionally biased region" description="Basic and acidic residues" evidence="1">
    <location>
        <begin position="510"/>
        <end position="530"/>
    </location>
</feature>
<feature type="region of interest" description="Disordered" evidence="1">
    <location>
        <begin position="86"/>
        <end position="107"/>
    </location>
</feature>
<evidence type="ECO:0000313" key="2">
    <source>
        <dbReference type="EMBL" id="PRQ74105.1"/>
    </source>
</evidence>
<sequence length="671" mass="73048">MPAPPAIFGASTSSPPLPRAGPRPLSRPHPRASLSLLHTPHSLSERHRRAPFNAPDVSFDSHDVVVPAAAQAIAIIPRDPEVAAANAANAAKAPSPAAQQEQPVAPPQKDSIIDLTLESDDEVDTKEHLQLPQVLNGRPAPKPGYRTFVEGEPILWTLETDVQGMKNLVKDREDVFAKQRKVNVDPNLKREGLRRAQAFLKNNGDPRVANAFEAYLRFCQGCDTRPFPMTKAMLALCLFAKSSRADKGHASFKRELTRVQGAIRGLFDGVDGYEDLEQLGPFALDDFVHERDHLRMSNDDRHKNDAVNPAVPAPQVREYAEDSSDEEEGTDSDSEDDGDNWSADEHAEPNELGDSELDSYATKVKKQLPTSLNSFETLDDLFGQVVAAVVPVYGISVYKSSCSSGSGGIRCNRSVGHWDGTPIGHCPFRLQVIKIDGEWVVDETRSTYSHSHGPTRGILNNPNWLPKNKNPVARKVMGLPTLPSNTTTENGKVRHRSTAASPIPKKRKHDQRDGSSKFKAQKQDKEEKRNAPVAAKPVYFEAQFSGQQVEQQPPVGQYFEPFQLPTPAVVVPAAATFAQPANSSGFIPILQSILGIWNGRLVPLAPALVAAGVSSFADLGGLFNMPQVALTATLAAVRDHAIPAQGSSADGQYWDGLVSLLADKIKEEGRR</sequence>
<feature type="compositionally biased region" description="Acidic residues" evidence="1">
    <location>
        <begin position="321"/>
        <end position="339"/>
    </location>
</feature>
<name>A0A2T0A7X1_RHOTO</name>
<evidence type="ECO:0000256" key="1">
    <source>
        <dbReference type="SAM" id="MobiDB-lite"/>
    </source>
</evidence>
<feature type="region of interest" description="Disordered" evidence="1">
    <location>
        <begin position="1"/>
        <end position="47"/>
    </location>
</feature>
<gene>
    <name evidence="2" type="ORF">AAT19DRAFT_15672</name>
</gene>
<dbReference type="Proteomes" id="UP000239560">
    <property type="component" value="Unassembled WGS sequence"/>
</dbReference>
<dbReference type="AlphaFoldDB" id="A0A2T0A7X1"/>
<protein>
    <submittedName>
        <fullName evidence="2">Proteophosphoglycan 5</fullName>
    </submittedName>
</protein>
<organism evidence="2 3">
    <name type="scientific">Rhodotorula toruloides</name>
    <name type="common">Yeast</name>
    <name type="synonym">Rhodosporidium toruloides</name>
    <dbReference type="NCBI Taxonomy" id="5286"/>
    <lineage>
        <taxon>Eukaryota</taxon>
        <taxon>Fungi</taxon>
        <taxon>Dikarya</taxon>
        <taxon>Basidiomycota</taxon>
        <taxon>Pucciniomycotina</taxon>
        <taxon>Microbotryomycetes</taxon>
        <taxon>Sporidiobolales</taxon>
        <taxon>Sporidiobolaceae</taxon>
        <taxon>Rhodotorula</taxon>
    </lineage>
</organism>
<feature type="compositionally biased region" description="Pro residues" evidence="1">
    <location>
        <begin position="15"/>
        <end position="27"/>
    </location>
</feature>
<feature type="region of interest" description="Disordered" evidence="1">
    <location>
        <begin position="296"/>
        <end position="356"/>
    </location>
</feature>
<evidence type="ECO:0000313" key="3">
    <source>
        <dbReference type="Proteomes" id="UP000239560"/>
    </source>
</evidence>
<accession>A0A2T0A7X1</accession>
<feature type="compositionally biased region" description="Low complexity" evidence="1">
    <location>
        <begin position="33"/>
        <end position="42"/>
    </location>
</feature>
<reference evidence="2 3" key="1">
    <citation type="journal article" date="2018" name="Elife">
        <title>Functional genomics of lipid metabolism in the oleaginous yeast Rhodosporidium toruloides.</title>
        <authorList>
            <person name="Coradetti S.T."/>
            <person name="Pinel D."/>
            <person name="Geiselman G."/>
            <person name="Ito M."/>
            <person name="Mondo S."/>
            <person name="Reilly M.C."/>
            <person name="Cheng Y.F."/>
            <person name="Bauer S."/>
            <person name="Grigoriev I."/>
            <person name="Gladden J.M."/>
            <person name="Simmons B.A."/>
            <person name="Brem R."/>
            <person name="Arkin A.P."/>
            <person name="Skerker J.M."/>
        </authorList>
    </citation>
    <scope>NUCLEOTIDE SEQUENCE [LARGE SCALE GENOMIC DNA]</scope>
    <source>
        <strain evidence="2 3">NBRC 0880</strain>
    </source>
</reference>
<dbReference type="EMBL" id="LCTV02000007">
    <property type="protein sequence ID" value="PRQ74105.1"/>
    <property type="molecule type" value="Genomic_DNA"/>
</dbReference>
<feature type="compositionally biased region" description="Basic and acidic residues" evidence="1">
    <location>
        <begin position="296"/>
        <end position="305"/>
    </location>
</feature>
<feature type="region of interest" description="Disordered" evidence="1">
    <location>
        <begin position="478"/>
        <end position="532"/>
    </location>
</feature>